<gene>
    <name evidence="1" type="primary">yheS_4</name>
    <name evidence="1" type="ORF">NCTC9962_06729</name>
</gene>
<dbReference type="GO" id="GO:0005524">
    <property type="term" value="F:ATP binding"/>
    <property type="evidence" value="ECO:0007669"/>
    <property type="project" value="UniProtKB-KW"/>
</dbReference>
<evidence type="ECO:0000313" key="1">
    <source>
        <dbReference type="EMBL" id="STM17684.1"/>
    </source>
</evidence>
<dbReference type="Proteomes" id="UP000254052">
    <property type="component" value="Unassembled WGS sequence"/>
</dbReference>
<protein>
    <submittedName>
        <fullName evidence="1">ABC transporter ATP-binding protein</fullName>
    </submittedName>
</protein>
<evidence type="ECO:0000313" key="2">
    <source>
        <dbReference type="Proteomes" id="UP000254052"/>
    </source>
</evidence>
<name>A0A377D9C9_ECOLX</name>
<dbReference type="AlphaFoldDB" id="A0A377D9C9"/>
<keyword evidence="1" id="KW-0547">Nucleotide-binding</keyword>
<reference evidence="1 2" key="1">
    <citation type="submission" date="2018-06" db="EMBL/GenBank/DDBJ databases">
        <authorList>
            <consortium name="Pathogen Informatics"/>
            <person name="Doyle S."/>
        </authorList>
    </citation>
    <scope>NUCLEOTIDE SEQUENCE [LARGE SCALE GENOMIC DNA]</scope>
    <source>
        <strain evidence="1 2">NCTC9962</strain>
    </source>
</reference>
<sequence>MLERMELIAPAHVDNPFRFSFRAPESLPNPLLKMEKVSAAMRSHYSRLD</sequence>
<accession>A0A377D9C9</accession>
<proteinExistence type="predicted"/>
<organism evidence="1 2">
    <name type="scientific">Escherichia coli</name>
    <dbReference type="NCBI Taxonomy" id="562"/>
    <lineage>
        <taxon>Bacteria</taxon>
        <taxon>Pseudomonadati</taxon>
        <taxon>Pseudomonadota</taxon>
        <taxon>Gammaproteobacteria</taxon>
        <taxon>Enterobacterales</taxon>
        <taxon>Enterobacteriaceae</taxon>
        <taxon>Escherichia</taxon>
    </lineage>
</organism>
<dbReference type="EMBL" id="UGED01000019">
    <property type="protein sequence ID" value="STM17684.1"/>
    <property type="molecule type" value="Genomic_DNA"/>
</dbReference>
<keyword evidence="1" id="KW-0067">ATP-binding</keyword>